<feature type="transmembrane region" description="Helical" evidence="1">
    <location>
        <begin position="6"/>
        <end position="28"/>
    </location>
</feature>
<keyword evidence="1" id="KW-0812">Transmembrane</keyword>
<dbReference type="NCBIfam" id="NF033493">
    <property type="entry name" value="MetS_like_NSS"/>
    <property type="match status" value="1"/>
</dbReference>
<name>A0ABV3Q410_9BACL</name>
<keyword evidence="1" id="KW-1133">Transmembrane helix</keyword>
<protein>
    <submittedName>
        <fullName evidence="2">MetS family NSS transporter small subunit</fullName>
    </submittedName>
</protein>
<gene>
    <name evidence="2" type="ORF">AB1471_09170</name>
</gene>
<dbReference type="Proteomes" id="UP001556040">
    <property type="component" value="Unassembled WGS sequence"/>
</dbReference>
<organism evidence="2 3">
    <name type="scientific">Jeotgalibacillus marinus</name>
    <dbReference type="NCBI Taxonomy" id="86667"/>
    <lineage>
        <taxon>Bacteria</taxon>
        <taxon>Bacillati</taxon>
        <taxon>Bacillota</taxon>
        <taxon>Bacilli</taxon>
        <taxon>Bacillales</taxon>
        <taxon>Caryophanaceae</taxon>
        <taxon>Jeotgalibacillus</taxon>
    </lineage>
</organism>
<dbReference type="EMBL" id="JBFMIA010000006">
    <property type="protein sequence ID" value="MEW9501971.1"/>
    <property type="molecule type" value="Genomic_DNA"/>
</dbReference>
<reference evidence="2 3" key="1">
    <citation type="journal article" date="1979" name="Int. J. Syst. Evol. Microbiol.">
        <title>Bacillus globisporus subsp. marinus subsp. nov.</title>
        <authorList>
            <person name="Liu H."/>
        </authorList>
    </citation>
    <scope>NUCLEOTIDE SEQUENCE [LARGE SCALE GENOMIC DNA]</scope>
    <source>
        <strain evidence="2 3">DSM 1297</strain>
    </source>
</reference>
<evidence type="ECO:0000313" key="3">
    <source>
        <dbReference type="Proteomes" id="UP001556040"/>
    </source>
</evidence>
<accession>A0ABV3Q410</accession>
<keyword evidence="1" id="KW-0472">Membrane</keyword>
<evidence type="ECO:0000256" key="1">
    <source>
        <dbReference type="SAM" id="Phobius"/>
    </source>
</evidence>
<comment type="caution">
    <text evidence="2">The sequence shown here is derived from an EMBL/GenBank/DDBJ whole genome shotgun (WGS) entry which is preliminary data.</text>
</comment>
<sequence length="35" mass="3633">MSMGAIVMMIVGIGLLWGGLTASIVNAVRKSRKTA</sequence>
<proteinExistence type="predicted"/>
<dbReference type="RefSeq" id="WP_367779459.1">
    <property type="nucleotide sequence ID" value="NZ_JBFMIA010000006.1"/>
</dbReference>
<evidence type="ECO:0000313" key="2">
    <source>
        <dbReference type="EMBL" id="MEW9501971.1"/>
    </source>
</evidence>
<keyword evidence="3" id="KW-1185">Reference proteome</keyword>